<name>A0A3P7JBH1_STRVU</name>
<organism evidence="3 4">
    <name type="scientific">Strongylus vulgaris</name>
    <name type="common">Blood worm</name>
    <dbReference type="NCBI Taxonomy" id="40348"/>
    <lineage>
        <taxon>Eukaryota</taxon>
        <taxon>Metazoa</taxon>
        <taxon>Ecdysozoa</taxon>
        <taxon>Nematoda</taxon>
        <taxon>Chromadorea</taxon>
        <taxon>Rhabditida</taxon>
        <taxon>Rhabditina</taxon>
        <taxon>Rhabditomorpha</taxon>
        <taxon>Strongyloidea</taxon>
        <taxon>Strongylidae</taxon>
        <taxon>Strongylus</taxon>
    </lineage>
</organism>
<dbReference type="InterPro" id="IPR050357">
    <property type="entry name" value="Arrestin_domain-protein"/>
</dbReference>
<protein>
    <recommendedName>
        <fullName evidence="2">Arrestin-like N-terminal domain-containing protein</fullName>
    </recommendedName>
</protein>
<evidence type="ECO:0000259" key="2">
    <source>
        <dbReference type="Pfam" id="PF00339"/>
    </source>
</evidence>
<gene>
    <name evidence="3" type="ORF">SVUK_LOCUS8495</name>
</gene>
<comment type="similarity">
    <text evidence="1">Belongs to the arrestin family.</text>
</comment>
<evidence type="ECO:0000256" key="1">
    <source>
        <dbReference type="ARBA" id="ARBA00005298"/>
    </source>
</evidence>
<dbReference type="PANTHER" id="PTHR11188">
    <property type="entry name" value="ARRESTIN DOMAIN CONTAINING PROTEIN"/>
    <property type="match status" value="1"/>
</dbReference>
<proteinExistence type="inferred from homology"/>
<dbReference type="AlphaFoldDB" id="A0A3P7JBH1"/>
<dbReference type="InterPro" id="IPR011021">
    <property type="entry name" value="Arrestin-like_N"/>
</dbReference>
<accession>A0A3P7JBH1</accession>
<dbReference type="Gene3D" id="2.60.40.640">
    <property type="match status" value="1"/>
</dbReference>
<dbReference type="Pfam" id="PF00339">
    <property type="entry name" value="Arrestin_N"/>
    <property type="match status" value="1"/>
</dbReference>
<dbReference type="Proteomes" id="UP000270094">
    <property type="component" value="Unassembled WGS sequence"/>
</dbReference>
<evidence type="ECO:0000313" key="3">
    <source>
        <dbReference type="EMBL" id="VDM73497.1"/>
    </source>
</evidence>
<dbReference type="InterPro" id="IPR014752">
    <property type="entry name" value="Arrestin-like_C"/>
</dbReference>
<evidence type="ECO:0000313" key="4">
    <source>
        <dbReference type="Proteomes" id="UP000270094"/>
    </source>
</evidence>
<dbReference type="InterPro" id="IPR014756">
    <property type="entry name" value="Ig_E-set"/>
</dbReference>
<dbReference type="SUPFAM" id="SSF81296">
    <property type="entry name" value="E set domains"/>
    <property type="match status" value="1"/>
</dbReference>
<dbReference type="EMBL" id="UYYB01031006">
    <property type="protein sequence ID" value="VDM73497.1"/>
    <property type="molecule type" value="Genomic_DNA"/>
</dbReference>
<reference evidence="3 4" key="1">
    <citation type="submission" date="2018-11" db="EMBL/GenBank/DDBJ databases">
        <authorList>
            <consortium name="Pathogen Informatics"/>
        </authorList>
    </citation>
    <scope>NUCLEOTIDE SEQUENCE [LARGE SCALE GENOMIC DNA]</scope>
</reference>
<sequence length="176" mass="19847">MTYVTEDIRVNIRMTVIEFLLFSRTSLPIAEFWQISSFIVPKLHFNFSHQPYLPKGMSVSIEIANSERPFVPGEKVEGTLNINAEHPLKAKSIRIFLRAGAVTEWWVSVYGIDSVHGRSAKVLYAAGVTYAQEEHCLWAPDDKEKKGTIPSGTHSFPFAFTLPADCPPSFEGRFLK</sequence>
<dbReference type="PANTHER" id="PTHR11188:SF175">
    <property type="entry name" value="ARRESTIN C-TERMINAL-LIKE DOMAIN-CONTAINING PROTEIN"/>
    <property type="match status" value="1"/>
</dbReference>
<dbReference type="GO" id="GO:0005737">
    <property type="term" value="C:cytoplasm"/>
    <property type="evidence" value="ECO:0007669"/>
    <property type="project" value="TreeGrafter"/>
</dbReference>
<dbReference type="GO" id="GO:0015031">
    <property type="term" value="P:protein transport"/>
    <property type="evidence" value="ECO:0007669"/>
    <property type="project" value="TreeGrafter"/>
</dbReference>
<dbReference type="OrthoDB" id="5805898at2759"/>
<feature type="domain" description="Arrestin-like N-terminal" evidence="2">
    <location>
        <begin position="60"/>
        <end position="174"/>
    </location>
</feature>
<keyword evidence="4" id="KW-1185">Reference proteome</keyword>